<feature type="transmembrane region" description="Helical" evidence="4">
    <location>
        <begin position="454"/>
        <end position="475"/>
    </location>
</feature>
<dbReference type="NCBIfam" id="NF004230">
    <property type="entry name" value="PRK05678.1"/>
    <property type="match status" value="1"/>
</dbReference>
<organism evidence="6 7">
    <name type="scientific">Pochonia chlamydosporia 170</name>
    <dbReference type="NCBI Taxonomy" id="1380566"/>
    <lineage>
        <taxon>Eukaryota</taxon>
        <taxon>Fungi</taxon>
        <taxon>Dikarya</taxon>
        <taxon>Ascomycota</taxon>
        <taxon>Pezizomycotina</taxon>
        <taxon>Sordariomycetes</taxon>
        <taxon>Hypocreomycetidae</taxon>
        <taxon>Hypocreales</taxon>
        <taxon>Clavicipitaceae</taxon>
        <taxon>Pochonia</taxon>
    </lineage>
</organism>
<feature type="transmembrane region" description="Helical" evidence="4">
    <location>
        <begin position="122"/>
        <end position="143"/>
    </location>
</feature>
<feature type="transmembrane region" description="Helical" evidence="4">
    <location>
        <begin position="256"/>
        <end position="279"/>
    </location>
</feature>
<feature type="transmembrane region" description="Helical" evidence="4">
    <location>
        <begin position="351"/>
        <end position="369"/>
    </location>
</feature>
<name>A0A179F3W3_METCM</name>
<dbReference type="AlphaFoldDB" id="A0A179F3W3"/>
<dbReference type="GO" id="GO:0009361">
    <property type="term" value="C:succinate-CoA ligase complex (ADP-forming)"/>
    <property type="evidence" value="ECO:0007669"/>
    <property type="project" value="TreeGrafter"/>
</dbReference>
<dbReference type="STRING" id="1380566.A0A179F3W3"/>
<keyword evidence="1 6" id="KW-0436">Ligase</keyword>
<dbReference type="GO" id="GO:0006099">
    <property type="term" value="P:tricarboxylic acid cycle"/>
    <property type="evidence" value="ECO:0007669"/>
    <property type="project" value="UniProtKB-UniPathway"/>
</dbReference>
<accession>A0A179F3W3</accession>
<evidence type="ECO:0000256" key="2">
    <source>
        <dbReference type="ARBA" id="ARBA00022741"/>
    </source>
</evidence>
<reference evidence="6 7" key="1">
    <citation type="journal article" date="2016" name="PLoS Pathog.">
        <title>Biosynthesis of antibiotic leucinostatins in bio-control fungus Purpureocillium lilacinum and their inhibition on phytophthora revealed by genome mining.</title>
        <authorList>
            <person name="Wang G."/>
            <person name="Liu Z."/>
            <person name="Lin R."/>
            <person name="Li E."/>
            <person name="Mao Z."/>
            <person name="Ling J."/>
            <person name="Yang Y."/>
            <person name="Yin W.B."/>
            <person name="Xie B."/>
        </authorList>
    </citation>
    <scope>NUCLEOTIDE SEQUENCE [LARGE SCALE GENOMIC DNA]</scope>
    <source>
        <strain evidence="6">170</strain>
    </source>
</reference>
<keyword evidence="4" id="KW-0472">Membrane</keyword>
<dbReference type="Gene3D" id="3.40.50.261">
    <property type="entry name" value="Succinyl-CoA synthetase domains"/>
    <property type="match status" value="1"/>
</dbReference>
<dbReference type="PANTHER" id="PTHR11117">
    <property type="entry name" value="SUCCINYL-COA LIGASE SUBUNIT ALPHA"/>
    <property type="match status" value="1"/>
</dbReference>
<dbReference type="InterPro" id="IPR005811">
    <property type="entry name" value="SUCC_ACL_C"/>
</dbReference>
<comment type="caution">
    <text evidence="6">The sequence shown here is derived from an EMBL/GenBank/DDBJ whole genome shotgun (WGS) entry which is preliminary data.</text>
</comment>
<dbReference type="GO" id="GO:0004776">
    <property type="term" value="F:succinate-CoA ligase (GDP-forming) activity"/>
    <property type="evidence" value="ECO:0007669"/>
    <property type="project" value="TreeGrafter"/>
</dbReference>
<dbReference type="GO" id="GO:0000166">
    <property type="term" value="F:nucleotide binding"/>
    <property type="evidence" value="ECO:0007669"/>
    <property type="project" value="UniProtKB-KW"/>
</dbReference>
<dbReference type="InterPro" id="IPR036291">
    <property type="entry name" value="NAD(P)-bd_dom_sf"/>
</dbReference>
<dbReference type="InterPro" id="IPR016102">
    <property type="entry name" value="Succinyl-CoA_synth-like"/>
</dbReference>
<dbReference type="Pfam" id="PF02629">
    <property type="entry name" value="CoA_binding"/>
    <property type="match status" value="1"/>
</dbReference>
<dbReference type="SUPFAM" id="SSF51735">
    <property type="entry name" value="NAD(P)-binding Rossmann-fold domains"/>
    <property type="match status" value="1"/>
</dbReference>
<dbReference type="Proteomes" id="UP000078397">
    <property type="component" value="Unassembled WGS sequence"/>
</dbReference>
<dbReference type="InterPro" id="IPR033847">
    <property type="entry name" value="Citrt_syn/SCS-alpha_CS"/>
</dbReference>
<dbReference type="GO" id="GO:0004775">
    <property type="term" value="F:succinate-CoA ligase (ADP-forming) activity"/>
    <property type="evidence" value="ECO:0007669"/>
    <property type="project" value="TreeGrafter"/>
</dbReference>
<dbReference type="SMART" id="SM00881">
    <property type="entry name" value="CoA_binding"/>
    <property type="match status" value="1"/>
</dbReference>
<feature type="region of interest" description="Disordered" evidence="3">
    <location>
        <begin position="1"/>
        <end position="38"/>
    </location>
</feature>
<keyword evidence="4" id="KW-0812">Transmembrane</keyword>
<protein>
    <submittedName>
        <fullName evidence="6">Succinate-CoA ligase (Alpha subunit)</fullName>
    </submittedName>
</protein>
<dbReference type="UniPathway" id="UPA00223">
    <property type="reaction ID" value="UER00999"/>
</dbReference>
<evidence type="ECO:0000313" key="6">
    <source>
        <dbReference type="EMBL" id="OAQ60114.1"/>
    </source>
</evidence>
<dbReference type="KEGG" id="pchm:VFPPC_10555"/>
<dbReference type="RefSeq" id="XP_018138024.1">
    <property type="nucleotide sequence ID" value="XM_018288900.1"/>
</dbReference>
<evidence type="ECO:0000256" key="1">
    <source>
        <dbReference type="ARBA" id="ARBA00022598"/>
    </source>
</evidence>
<gene>
    <name evidence="6" type="ORF">VFPPC_10555</name>
</gene>
<dbReference type="PANTHER" id="PTHR11117:SF6">
    <property type="entry name" value="SYNTHETASE SUBUNIT ALPHA, PUTATIVE (AFU_ORTHOLOGUE AFUA_1G10830)-RELATED"/>
    <property type="match status" value="1"/>
</dbReference>
<feature type="compositionally biased region" description="Low complexity" evidence="3">
    <location>
        <begin position="17"/>
        <end position="30"/>
    </location>
</feature>
<evidence type="ECO:0000259" key="5">
    <source>
        <dbReference type="SMART" id="SM00881"/>
    </source>
</evidence>
<dbReference type="Pfam" id="PF00549">
    <property type="entry name" value="Ligase_CoA"/>
    <property type="match status" value="1"/>
</dbReference>
<dbReference type="OrthoDB" id="2505607at2759"/>
<evidence type="ECO:0000256" key="4">
    <source>
        <dbReference type="SAM" id="Phobius"/>
    </source>
</evidence>
<evidence type="ECO:0000256" key="3">
    <source>
        <dbReference type="SAM" id="MobiDB-lite"/>
    </source>
</evidence>
<sequence>MASSNGNVAHPTNRICDNNTTPNSDTTSETRINRTDNGYRYDSFPGYNTSNGRAGIPSSGGKSSTRALAPDLLRGLLMMIMAFDHAALALHTWEHGTGRVAEADGQIVRNWNFTTAYIVRTLTHLCGSGFTFLLGMGVVYLGRSRTKLGWSPARLARYFAVRSVVLTAVTIAFGFLVTGGQLWFMNAVLFSLAVDYLLAGLLWLGISKTEVLLAGAIARTRKDAGETTEDSDDDGVSQPLLREREASRTTESYDAFLSWSIHNVLLAVLSVVTIFWNIWLSDDGGVCSTDKKNVSTLTSPSNPLLRVWFWVIMEPGTHIMSGFPPMAWLSFAILGMLYARIMTARPWSRQASVMGHILGAIVFSILFILTRVLHIGNLSENCLQTPDQANRPHQNPYLASLASFFYVVKYPPDVAFFALTMAGNLLLLAVFTAIPPRIAKRFTMLLDFGTSALFFYIVHMLALFGFGILAVAVFGHETDVPDPMDPSKTRGIDNLFGTVMLARISRFGTRHSQSLHAFSTSSARSADYESTIDNLRHINGDTRIIYQGFTGQAATSNAKDTISYGTKVVGGVSPGKGGKTHLDLPVFGTVKEAMDQVKPHVSAVFVPAQFAAKAIIEAIEAEVPVVVSVAEHIPVHDLLRVQDVLRTQSKSRLVGPNCPGIIAPDQCRVGIMPFRQYKRGCVGIVSKSGTLSYEAVGSTTAAGLGQSFVIAVGGDPMPGTTIVDSLKVFFEHDETEGIIVIGEIGGEQELRAAEMIAAYRRTTKNPKPIVAMVAGQTAPRGKIMGHAGAVLTARDVTAEEKARALREAGAVVVPHPGVMGVTMRELLGV</sequence>
<keyword evidence="2" id="KW-0547">Nucleotide-binding</keyword>
<feature type="transmembrane region" description="Helical" evidence="4">
    <location>
        <begin position="319"/>
        <end position="339"/>
    </location>
</feature>
<dbReference type="EMBL" id="LSBJ02000009">
    <property type="protein sequence ID" value="OAQ60114.1"/>
    <property type="molecule type" value="Genomic_DNA"/>
</dbReference>
<feature type="transmembrane region" description="Helical" evidence="4">
    <location>
        <begin position="155"/>
        <end position="177"/>
    </location>
</feature>
<proteinExistence type="predicted"/>
<dbReference type="PROSITE" id="PS01216">
    <property type="entry name" value="SUCCINYL_COA_LIG_1"/>
    <property type="match status" value="1"/>
</dbReference>
<feature type="domain" description="CoA-binding" evidence="5">
    <location>
        <begin position="537"/>
        <end position="633"/>
    </location>
</feature>
<keyword evidence="4" id="KW-1133">Transmembrane helix</keyword>
<dbReference type="GeneID" id="28852894"/>
<dbReference type="Gene3D" id="3.40.50.720">
    <property type="entry name" value="NAD(P)-binding Rossmann-like Domain"/>
    <property type="match status" value="1"/>
</dbReference>
<dbReference type="FunFam" id="3.40.50.720:FF:000277">
    <property type="entry name" value="Succinate--CoA ligase [ADP-forming] subunit alpha"/>
    <property type="match status" value="1"/>
</dbReference>
<feature type="transmembrane region" description="Helical" evidence="4">
    <location>
        <begin position="183"/>
        <end position="204"/>
    </location>
</feature>
<dbReference type="SUPFAM" id="SSF52210">
    <property type="entry name" value="Succinyl-CoA synthetase domains"/>
    <property type="match status" value="1"/>
</dbReference>
<dbReference type="InterPro" id="IPR003781">
    <property type="entry name" value="CoA-bd"/>
</dbReference>
<keyword evidence="7" id="KW-1185">Reference proteome</keyword>
<feature type="transmembrane region" description="Helical" evidence="4">
    <location>
        <begin position="414"/>
        <end position="434"/>
    </location>
</feature>
<dbReference type="PRINTS" id="PR01798">
    <property type="entry name" value="SCOASYNTHASE"/>
</dbReference>
<dbReference type="GO" id="GO:0005739">
    <property type="term" value="C:mitochondrion"/>
    <property type="evidence" value="ECO:0007669"/>
    <property type="project" value="TreeGrafter"/>
</dbReference>
<evidence type="ECO:0000313" key="7">
    <source>
        <dbReference type="Proteomes" id="UP000078397"/>
    </source>
</evidence>